<protein>
    <submittedName>
        <fullName evidence="1">Uncharacterized protein</fullName>
    </submittedName>
</protein>
<name>A0A1X0QHJ9_9MICR</name>
<dbReference type="AlphaFoldDB" id="A0A1X0QHJ9"/>
<reference evidence="1 2" key="1">
    <citation type="journal article" date="2017" name="Environ. Microbiol.">
        <title>Decay of the glycolytic pathway and adaptation to intranuclear parasitism within Enterocytozoonidae microsporidia.</title>
        <authorList>
            <person name="Wiredu Boakye D."/>
            <person name="Jaroenlak P."/>
            <person name="Prachumwat A."/>
            <person name="Williams T.A."/>
            <person name="Bateman K.S."/>
            <person name="Itsathitphaisarn O."/>
            <person name="Sritunyalucksana K."/>
            <person name="Paszkiewicz K.H."/>
            <person name="Moore K.A."/>
            <person name="Stentiford G.D."/>
            <person name="Williams B.A."/>
        </authorList>
    </citation>
    <scope>NUCLEOTIDE SEQUENCE [LARGE SCALE GENOMIC DNA]</scope>
    <source>
        <strain evidence="2">canceri</strain>
    </source>
</reference>
<evidence type="ECO:0000313" key="1">
    <source>
        <dbReference type="EMBL" id="ORD99246.1"/>
    </source>
</evidence>
<proteinExistence type="predicted"/>
<sequence>MNQEEDILELSESKEIDCILNQKGNIEQNKMKIEEDNTKKFKFNLTVKDTLKTSLNNFLIKLESFDRKLNNIRMTLIGKIIQLIIII</sequence>
<comment type="caution">
    <text evidence="1">The sequence shown here is derived from an EMBL/GenBank/DDBJ whole genome shotgun (WGS) entry which is preliminary data.</text>
</comment>
<gene>
    <name evidence="1" type="ORF">A0H76_1158</name>
</gene>
<dbReference type="VEuPathDB" id="MicrosporidiaDB:A0H76_1158"/>
<dbReference type="Proteomes" id="UP000192501">
    <property type="component" value="Unassembled WGS sequence"/>
</dbReference>
<evidence type="ECO:0000313" key="2">
    <source>
        <dbReference type="Proteomes" id="UP000192501"/>
    </source>
</evidence>
<accession>A0A1X0QHJ9</accession>
<organism evidence="1 2">
    <name type="scientific">Hepatospora eriocheir</name>
    <dbReference type="NCBI Taxonomy" id="1081669"/>
    <lineage>
        <taxon>Eukaryota</taxon>
        <taxon>Fungi</taxon>
        <taxon>Fungi incertae sedis</taxon>
        <taxon>Microsporidia</taxon>
        <taxon>Hepatosporidae</taxon>
        <taxon>Hepatospora</taxon>
    </lineage>
</organism>
<dbReference type="EMBL" id="LTAI01000253">
    <property type="protein sequence ID" value="ORD99246.1"/>
    <property type="molecule type" value="Genomic_DNA"/>
</dbReference>
<dbReference type="VEuPathDB" id="MicrosporidiaDB:HERIO_71"/>